<evidence type="ECO:0000259" key="2">
    <source>
        <dbReference type="PROSITE" id="PS50908"/>
    </source>
</evidence>
<comment type="caution">
    <text evidence="3">The sequence shown here is derived from an EMBL/GenBank/DDBJ whole genome shotgun (WGS) entry which is preliminary data.</text>
</comment>
<dbReference type="GO" id="GO:0010468">
    <property type="term" value="P:regulation of gene expression"/>
    <property type="evidence" value="ECO:0007669"/>
    <property type="project" value="UniProtKB-ARBA"/>
</dbReference>
<dbReference type="InterPro" id="IPR040213">
    <property type="entry name" value="GIR2-like"/>
</dbReference>
<name>A0A4D9DB91_9STRA</name>
<feature type="region of interest" description="Disordered" evidence="1">
    <location>
        <begin position="234"/>
        <end position="312"/>
    </location>
</feature>
<protein>
    <recommendedName>
        <fullName evidence="2">RWD domain-containing protein</fullName>
    </recommendedName>
</protein>
<dbReference type="InterPro" id="IPR016135">
    <property type="entry name" value="UBQ-conjugating_enzyme/RWD"/>
</dbReference>
<evidence type="ECO:0000313" key="3">
    <source>
        <dbReference type="EMBL" id="TFJ87303.1"/>
    </source>
</evidence>
<keyword evidence="4" id="KW-1185">Reference proteome</keyword>
<dbReference type="CDD" id="cd23823">
    <property type="entry name" value="RWD_GCN2"/>
    <property type="match status" value="1"/>
</dbReference>
<feature type="compositionally biased region" description="Basic and acidic residues" evidence="1">
    <location>
        <begin position="141"/>
        <end position="151"/>
    </location>
</feature>
<sequence>MDPTQCEEEQALEAESLECILMDDLEVLSASVPRQYRVRVVPFVNGEGENYVAVKATFSIPPGYPDTKADVSVAAVKGLSTSQCQELERLMDQKATENEGMAMVYLLVDMIREWLIERNVAGATDGSMHAEMLKRMHMKEKDEKRAADTRAGEVASSASLSEEDALMRQKRLEGTPVTPESFLKWRTAFEAEMAACAEAKGGVGVAGKTGKAAGNGGAVKPSGKEMFLRHLAGTAEEDEEGAEEDEGGRLEVESELFEEEEDDSDFELESEDDEDESDYGYDSEESEDSDAAATRKKGREKKGGGGLRGKKR</sequence>
<feature type="compositionally biased region" description="Acidic residues" evidence="1">
    <location>
        <begin position="235"/>
        <end position="246"/>
    </location>
</feature>
<dbReference type="EMBL" id="SDOX01000006">
    <property type="protein sequence ID" value="TFJ87303.1"/>
    <property type="molecule type" value="Genomic_DNA"/>
</dbReference>
<dbReference type="SUPFAM" id="SSF54495">
    <property type="entry name" value="UBC-like"/>
    <property type="match status" value="1"/>
</dbReference>
<dbReference type="OrthoDB" id="277175at2759"/>
<dbReference type="Proteomes" id="UP000355283">
    <property type="component" value="Unassembled WGS sequence"/>
</dbReference>
<dbReference type="PROSITE" id="PS50908">
    <property type="entry name" value="RWD"/>
    <property type="match status" value="1"/>
</dbReference>
<dbReference type="FunFam" id="3.10.110.10:FF:000050">
    <property type="entry name" value="eIF-2-alpha kinase GCN2"/>
    <property type="match status" value="1"/>
</dbReference>
<gene>
    <name evidence="3" type="ORF">NSK_001635</name>
</gene>
<accession>A0A4D9DB91</accession>
<dbReference type="GO" id="GO:0009893">
    <property type="term" value="P:positive regulation of metabolic process"/>
    <property type="evidence" value="ECO:0007669"/>
    <property type="project" value="UniProtKB-ARBA"/>
</dbReference>
<evidence type="ECO:0000313" key="4">
    <source>
        <dbReference type="Proteomes" id="UP000355283"/>
    </source>
</evidence>
<organism evidence="3 4">
    <name type="scientific">Nannochloropsis salina CCMP1776</name>
    <dbReference type="NCBI Taxonomy" id="1027361"/>
    <lineage>
        <taxon>Eukaryota</taxon>
        <taxon>Sar</taxon>
        <taxon>Stramenopiles</taxon>
        <taxon>Ochrophyta</taxon>
        <taxon>Eustigmatophyceae</taxon>
        <taxon>Eustigmatales</taxon>
        <taxon>Monodopsidaceae</taxon>
        <taxon>Microchloropsis</taxon>
        <taxon>Microchloropsis salina</taxon>
    </lineage>
</organism>
<dbReference type="Pfam" id="PF05773">
    <property type="entry name" value="RWD"/>
    <property type="match status" value="1"/>
</dbReference>
<dbReference type="GO" id="GO:0051246">
    <property type="term" value="P:regulation of protein metabolic process"/>
    <property type="evidence" value="ECO:0007669"/>
    <property type="project" value="UniProtKB-ARBA"/>
</dbReference>
<dbReference type="GO" id="GO:0033554">
    <property type="term" value="P:cellular response to stress"/>
    <property type="evidence" value="ECO:0007669"/>
    <property type="project" value="UniProtKB-ARBA"/>
</dbReference>
<dbReference type="PANTHER" id="PTHR12292">
    <property type="entry name" value="RWD DOMAIN-CONTAINING PROTEIN"/>
    <property type="match status" value="1"/>
</dbReference>
<dbReference type="AlphaFoldDB" id="A0A4D9DB91"/>
<dbReference type="InterPro" id="IPR006575">
    <property type="entry name" value="RWD_dom"/>
</dbReference>
<feature type="domain" description="RWD" evidence="2">
    <location>
        <begin position="12"/>
        <end position="118"/>
    </location>
</feature>
<evidence type="ECO:0000256" key="1">
    <source>
        <dbReference type="SAM" id="MobiDB-lite"/>
    </source>
</evidence>
<reference evidence="3 4" key="1">
    <citation type="submission" date="2019-01" db="EMBL/GenBank/DDBJ databases">
        <title>Nuclear Genome Assembly of the Microalgal Biofuel strain Nannochloropsis salina CCMP1776.</title>
        <authorList>
            <person name="Hovde B."/>
        </authorList>
    </citation>
    <scope>NUCLEOTIDE SEQUENCE [LARGE SCALE GENOMIC DNA]</scope>
    <source>
        <strain evidence="3 4">CCMP1776</strain>
    </source>
</reference>
<dbReference type="SMART" id="SM00591">
    <property type="entry name" value="RWD"/>
    <property type="match status" value="1"/>
</dbReference>
<proteinExistence type="predicted"/>
<feature type="compositionally biased region" description="Acidic residues" evidence="1">
    <location>
        <begin position="253"/>
        <end position="290"/>
    </location>
</feature>
<dbReference type="Gene3D" id="3.10.110.10">
    <property type="entry name" value="Ubiquitin Conjugating Enzyme"/>
    <property type="match status" value="1"/>
</dbReference>
<feature type="region of interest" description="Disordered" evidence="1">
    <location>
        <begin position="141"/>
        <end position="161"/>
    </location>
</feature>